<evidence type="ECO:0000259" key="7">
    <source>
        <dbReference type="Pfam" id="PF02384"/>
    </source>
</evidence>
<dbReference type="AlphaFoldDB" id="A0A1L3LSD0"/>
<dbReference type="REBASE" id="174151">
    <property type="entry name" value="M.Sam73ORF12P"/>
</dbReference>
<proteinExistence type="inferred from homology"/>
<comment type="catalytic activity">
    <reaction evidence="6">
        <text>a 2'-deoxyadenosine in DNA + S-adenosyl-L-methionine = an N(6)-methyl-2'-deoxyadenosine in DNA + S-adenosyl-L-homocysteine + H(+)</text>
        <dbReference type="Rhea" id="RHEA:15197"/>
        <dbReference type="Rhea" id="RHEA-COMP:12418"/>
        <dbReference type="Rhea" id="RHEA-COMP:12419"/>
        <dbReference type="ChEBI" id="CHEBI:15378"/>
        <dbReference type="ChEBI" id="CHEBI:57856"/>
        <dbReference type="ChEBI" id="CHEBI:59789"/>
        <dbReference type="ChEBI" id="CHEBI:90615"/>
        <dbReference type="ChEBI" id="CHEBI:90616"/>
        <dbReference type="EC" id="2.1.1.72"/>
    </reaction>
</comment>
<dbReference type="EC" id="2.1.1.72" evidence="2"/>
<dbReference type="SUPFAM" id="SSF53335">
    <property type="entry name" value="S-adenosyl-L-methionine-dependent methyltransferases"/>
    <property type="match status" value="1"/>
</dbReference>
<dbReference type="EMBL" id="CP013108">
    <property type="protein sequence ID" value="APG92989.1"/>
    <property type="molecule type" value="Genomic_DNA"/>
</dbReference>
<comment type="similarity">
    <text evidence="1">Belongs to the N(4)/N(6)-methyltransferase family.</text>
</comment>
<name>A0A1L3LSD0_9HYPH</name>
<dbReference type="PROSITE" id="PS00092">
    <property type="entry name" value="N6_MTASE"/>
    <property type="match status" value="1"/>
</dbReference>
<dbReference type="GO" id="GO:0009007">
    <property type="term" value="F:site-specific DNA-methyltransferase (adenine-specific) activity"/>
    <property type="evidence" value="ECO:0007669"/>
    <property type="project" value="UniProtKB-EC"/>
</dbReference>
<gene>
    <name evidence="8" type="ORF">SAMCFNEI73_pA0012</name>
</gene>
<geneLocation type="plasmid" evidence="8 9">
    <name>A</name>
</geneLocation>
<keyword evidence="3 8" id="KW-0489">Methyltransferase</keyword>
<dbReference type="InterPro" id="IPR050953">
    <property type="entry name" value="N4_N6_ade-DNA_methylase"/>
</dbReference>
<reference evidence="8 9" key="1">
    <citation type="submission" date="2015-10" db="EMBL/GenBank/DDBJ databases">
        <title>Genomic differences between typical nodule nitrogen-fixing rhizobial strains and those coming from bean seeds.</title>
        <authorList>
            <person name="Peralta H."/>
            <person name="Aguilar-Vera A."/>
            <person name="Diaz R."/>
            <person name="Mora Y."/>
            <person name="Martinez-Batallar G."/>
            <person name="Salazar E."/>
            <person name="Vargas-Lagunas C."/>
            <person name="Encarnacion S."/>
            <person name="Girard L."/>
            <person name="Mora J."/>
        </authorList>
    </citation>
    <scope>NUCLEOTIDE SEQUENCE [LARGE SCALE GENOMIC DNA]</scope>
    <source>
        <strain evidence="8 9">CFNEI 73</strain>
        <plasmid evidence="8 9">A</plasmid>
    </source>
</reference>
<dbReference type="PANTHER" id="PTHR33841:SF1">
    <property type="entry name" value="DNA METHYLTRANSFERASE A"/>
    <property type="match status" value="1"/>
</dbReference>
<keyword evidence="4 8" id="KW-0808">Transferase</keyword>
<evidence type="ECO:0000313" key="8">
    <source>
        <dbReference type="EMBL" id="APG92989.1"/>
    </source>
</evidence>
<dbReference type="Pfam" id="PF02384">
    <property type="entry name" value="N6_Mtase"/>
    <property type="match status" value="1"/>
</dbReference>
<accession>A0A1L3LSD0</accession>
<dbReference type="GO" id="GO:0008170">
    <property type="term" value="F:N-methyltransferase activity"/>
    <property type="evidence" value="ECO:0007669"/>
    <property type="project" value="InterPro"/>
</dbReference>
<evidence type="ECO:0000256" key="3">
    <source>
        <dbReference type="ARBA" id="ARBA00022603"/>
    </source>
</evidence>
<evidence type="ECO:0000256" key="4">
    <source>
        <dbReference type="ARBA" id="ARBA00022679"/>
    </source>
</evidence>
<dbReference type="GO" id="GO:0009307">
    <property type="term" value="P:DNA restriction-modification system"/>
    <property type="evidence" value="ECO:0007669"/>
    <property type="project" value="UniProtKB-KW"/>
</dbReference>
<keyword evidence="8" id="KW-0614">Plasmid</keyword>
<evidence type="ECO:0000256" key="6">
    <source>
        <dbReference type="ARBA" id="ARBA00047942"/>
    </source>
</evidence>
<evidence type="ECO:0000256" key="1">
    <source>
        <dbReference type="ARBA" id="ARBA00006594"/>
    </source>
</evidence>
<dbReference type="PRINTS" id="PR00507">
    <property type="entry name" value="N12N6MTFRASE"/>
</dbReference>
<organism evidence="8 9">
    <name type="scientific">Sinorhizobium americanum</name>
    <dbReference type="NCBI Taxonomy" id="194963"/>
    <lineage>
        <taxon>Bacteria</taxon>
        <taxon>Pseudomonadati</taxon>
        <taxon>Pseudomonadota</taxon>
        <taxon>Alphaproteobacteria</taxon>
        <taxon>Hyphomicrobiales</taxon>
        <taxon>Rhizobiaceae</taxon>
        <taxon>Sinorhizobium/Ensifer group</taxon>
        <taxon>Sinorhizobium</taxon>
    </lineage>
</organism>
<evidence type="ECO:0000256" key="5">
    <source>
        <dbReference type="ARBA" id="ARBA00022747"/>
    </source>
</evidence>
<dbReference type="CDD" id="cd02440">
    <property type="entry name" value="AdoMet_MTases"/>
    <property type="match status" value="1"/>
</dbReference>
<feature type="domain" description="DNA methylase adenine-specific" evidence="7">
    <location>
        <begin position="93"/>
        <end position="327"/>
    </location>
</feature>
<keyword evidence="5" id="KW-0680">Restriction system</keyword>
<sequence length="561" mass="61306">MSLRLLRYAPWRCILSCQVGAVCGGRMGREPVGGELPMLTVARAAARALLKDLPDHSDIGGVCINLNYFENREVASFKARLAALAVHDRNYWLGTLYTLMMSPADRRAQAAYFTPPYLANAVIDMALDHGFDMEKHDVLDPAAGGAAFLSLIADRMCRAGISREDIADRLNGIEIDERLARISEFLIAEQLEGFRSRQIVRVGDSIHTQTDESYDLVVANPPYGRIRPDELAKERWSKVAYSNHINKYAVFTELCLRVATTGGLVALVIPSSFRGGPLYDRMRSFVASQGQILALGTVTNRADVFADVAQDVSVLLVRKGAPHRAKQPVKFPAITGAGVSHPVPAGLLPKDMSSPWLAGTDARKDRGGATLSDYGVSAKAGYFVWNREWDRICDPEDEQAYPLFWAKNVRAKSLCRPLNRSGDGIDFVRVPPGSTAIVDGPAAIVQRVTNSSQPRRIVAATVDRDSIVPWKGFVSENHTIVLSAADATDLDLLVSLLNTKAVDERYRAVSGTATVSVTLLRELDLPSPHAFRAALQRTDDIEEAAVIAYRNGNVQSFSEAS</sequence>
<evidence type="ECO:0000313" key="9">
    <source>
        <dbReference type="Proteomes" id="UP000182306"/>
    </source>
</evidence>
<dbReference type="Proteomes" id="UP000182306">
    <property type="component" value="Plasmid A"/>
</dbReference>
<dbReference type="InterPro" id="IPR003356">
    <property type="entry name" value="DNA_methylase_A-5"/>
</dbReference>
<dbReference type="PANTHER" id="PTHR33841">
    <property type="entry name" value="DNA METHYLTRANSFERASE YEEA-RELATED"/>
    <property type="match status" value="1"/>
</dbReference>
<keyword evidence="9" id="KW-1185">Reference proteome</keyword>
<protein>
    <recommendedName>
        <fullName evidence="2">site-specific DNA-methyltransferase (adenine-specific)</fullName>
        <ecNumber evidence="2">2.1.1.72</ecNumber>
    </recommendedName>
</protein>
<evidence type="ECO:0000256" key="2">
    <source>
        <dbReference type="ARBA" id="ARBA00011900"/>
    </source>
</evidence>
<dbReference type="Gene3D" id="3.40.50.150">
    <property type="entry name" value="Vaccinia Virus protein VP39"/>
    <property type="match status" value="1"/>
</dbReference>
<dbReference type="KEGG" id="same:SAMCFNEI73_pA0012"/>
<dbReference type="InterPro" id="IPR029063">
    <property type="entry name" value="SAM-dependent_MTases_sf"/>
</dbReference>
<dbReference type="GO" id="GO:0003677">
    <property type="term" value="F:DNA binding"/>
    <property type="evidence" value="ECO:0007669"/>
    <property type="project" value="InterPro"/>
</dbReference>
<dbReference type="InterPro" id="IPR002052">
    <property type="entry name" value="DNA_methylase_N6_adenine_CS"/>
</dbReference>
<dbReference type="GO" id="GO:0032259">
    <property type="term" value="P:methylation"/>
    <property type="evidence" value="ECO:0007669"/>
    <property type="project" value="UniProtKB-KW"/>
</dbReference>